<proteinExistence type="inferred from homology"/>
<keyword evidence="8" id="KW-1185">Reference proteome</keyword>
<dbReference type="EC" id="2.4.1.207" evidence="6"/>
<comment type="subcellular location">
    <subcellularLocation>
        <location evidence="6">Secreted</location>
        <location evidence="6">Cell wall</location>
    </subcellularLocation>
    <subcellularLocation>
        <location evidence="6">Secreted</location>
        <location evidence="6">Extracellular space</location>
        <location evidence="6">Apoplast</location>
    </subcellularLocation>
</comment>
<evidence type="ECO:0000259" key="7">
    <source>
        <dbReference type="PROSITE" id="PS51762"/>
    </source>
</evidence>
<sequence>MAPLLPFLLLLMFHSTFSQPSPGYYPSSKFRPISFYQGFNNLWGPQHQSVSQDQSSLTIWLDSSSGSGFKSIRPFRNGYFGASVRLQTGYTAGVITAFYLSNNEAHPGFHDEVDIEFLGTTPGKPYTLQTNVYVRGSGDGTIIGREMRFHLWFDPTADFHHYAILWNPDEIIFFVDDVPIRRYVRKDEATYPVRPMWLYGSIWDASSWATEDGKYKADYHYQPFVARFAKFMIGGCSAYAPSDCRPVAASPSGFGLSSQQNAAMTWAQSNYMVYYYCQDSRRDHSLTPECFN</sequence>
<keyword evidence="6" id="KW-0134">Cell wall</keyword>
<feature type="signal peptide" evidence="6">
    <location>
        <begin position="1"/>
        <end position="18"/>
    </location>
</feature>
<dbReference type="GeneID" id="103714134"/>
<dbReference type="GO" id="GO:0048046">
    <property type="term" value="C:apoplast"/>
    <property type="evidence" value="ECO:0007669"/>
    <property type="project" value="UniProtKB-SubCell"/>
</dbReference>
<feature type="active site" description="Proton donor" evidence="5">
    <location>
        <position position="116"/>
    </location>
</feature>
<gene>
    <name evidence="9" type="primary">LOC103714134</name>
</gene>
<dbReference type="Pfam" id="PF06955">
    <property type="entry name" value="XET_C"/>
    <property type="match status" value="1"/>
</dbReference>
<keyword evidence="6" id="KW-0964">Secreted</keyword>
<evidence type="ECO:0000313" key="8">
    <source>
        <dbReference type="Proteomes" id="UP000228380"/>
    </source>
</evidence>
<evidence type="ECO:0000256" key="3">
    <source>
        <dbReference type="ARBA" id="ARBA00023157"/>
    </source>
</evidence>
<dbReference type="SUPFAM" id="SSF49899">
    <property type="entry name" value="Concanavalin A-like lectins/glucanases"/>
    <property type="match status" value="1"/>
</dbReference>
<evidence type="ECO:0000256" key="2">
    <source>
        <dbReference type="ARBA" id="ARBA00022801"/>
    </source>
</evidence>
<dbReference type="InterPro" id="IPR013320">
    <property type="entry name" value="ConA-like_dom_sf"/>
</dbReference>
<protein>
    <recommendedName>
        <fullName evidence="6">Xyloglucan endotransglucosylase/hydrolase</fullName>
        <ecNumber evidence="6">2.4.1.207</ecNumber>
    </recommendedName>
</protein>
<feature type="chain" id="PRO_5034345002" description="Xyloglucan endotransglucosylase/hydrolase" evidence="6">
    <location>
        <begin position="19"/>
        <end position="292"/>
    </location>
</feature>
<dbReference type="PIRSF" id="PIRSF005604">
    <property type="entry name" value="XET"/>
    <property type="match status" value="1"/>
</dbReference>
<keyword evidence="2 6" id="KW-0378">Hydrolase</keyword>
<dbReference type="RefSeq" id="XP_008799509.2">
    <property type="nucleotide sequence ID" value="XM_008801287.2"/>
</dbReference>
<dbReference type="Pfam" id="PF00722">
    <property type="entry name" value="Glyco_hydro_16"/>
    <property type="match status" value="1"/>
</dbReference>
<dbReference type="GO" id="GO:0042546">
    <property type="term" value="P:cell wall biogenesis"/>
    <property type="evidence" value="ECO:0007669"/>
    <property type="project" value="InterPro"/>
</dbReference>
<feature type="active site" description="Nucleophile" evidence="5">
    <location>
        <position position="112"/>
    </location>
</feature>
<dbReference type="AlphaFoldDB" id="A0A8B7CI88"/>
<keyword evidence="6" id="KW-0732">Signal</keyword>
<comment type="function">
    <text evidence="6">Catalyzes xyloglucan endohydrolysis (XEH) and/or endotransglycosylation (XET). Cleaves and religates xyloglucan polymers, an essential constituent of the primary cell wall, and thereby participates in cell wall construction of growing tissues.</text>
</comment>
<dbReference type="Gene3D" id="2.60.120.200">
    <property type="match status" value="1"/>
</dbReference>
<dbReference type="InterPro" id="IPR000757">
    <property type="entry name" value="Beta-glucanase-like"/>
</dbReference>
<dbReference type="KEGG" id="pda:103714134"/>
<evidence type="ECO:0000256" key="1">
    <source>
        <dbReference type="ARBA" id="ARBA00022679"/>
    </source>
</evidence>
<comment type="PTM">
    <text evidence="6">Contains at least one intrachain disulfide bond essential for its enzymatic activity.</text>
</comment>
<accession>A0A8B7CI88</accession>
<dbReference type="Proteomes" id="UP000228380">
    <property type="component" value="Chromosome 2"/>
</dbReference>
<name>A0A8B7CI88_PHODC</name>
<reference evidence="8" key="1">
    <citation type="journal article" date="2019" name="Nat. Commun.">
        <title>Genome-wide association mapping of date palm fruit traits.</title>
        <authorList>
            <person name="Hazzouri K.M."/>
            <person name="Gros-Balthazard M."/>
            <person name="Flowers J.M."/>
            <person name="Copetti D."/>
            <person name="Lemansour A."/>
            <person name="Lebrun M."/>
            <person name="Masmoudi K."/>
            <person name="Ferrand S."/>
            <person name="Dhar M.I."/>
            <person name="Fresquez Z.A."/>
            <person name="Rosas U."/>
            <person name="Zhang J."/>
            <person name="Talag J."/>
            <person name="Lee S."/>
            <person name="Kudrna D."/>
            <person name="Powell R.F."/>
            <person name="Leitch I.J."/>
            <person name="Krueger R.R."/>
            <person name="Wing R.A."/>
            <person name="Amiri K.M.A."/>
            <person name="Purugganan M.D."/>
        </authorList>
    </citation>
    <scope>NUCLEOTIDE SEQUENCE [LARGE SCALE GENOMIC DNA]</scope>
    <source>
        <strain evidence="8">cv. Khalas</strain>
    </source>
</reference>
<dbReference type="InterPro" id="IPR016455">
    <property type="entry name" value="XTH"/>
</dbReference>
<comment type="similarity">
    <text evidence="6">Belongs to the glycosyl hydrolase 16 family.</text>
</comment>
<evidence type="ECO:0000256" key="4">
    <source>
        <dbReference type="ARBA" id="ARBA00023295"/>
    </source>
</evidence>
<evidence type="ECO:0000313" key="9">
    <source>
        <dbReference type="RefSeq" id="XP_008799509.2"/>
    </source>
</evidence>
<keyword evidence="4 6" id="KW-0326">Glycosidase</keyword>
<dbReference type="GO" id="GO:0004553">
    <property type="term" value="F:hydrolase activity, hydrolyzing O-glycosyl compounds"/>
    <property type="evidence" value="ECO:0007669"/>
    <property type="project" value="InterPro"/>
</dbReference>
<dbReference type="GO" id="GO:0016762">
    <property type="term" value="F:xyloglucan:xyloglucosyl transferase activity"/>
    <property type="evidence" value="ECO:0007669"/>
    <property type="project" value="UniProtKB-EC"/>
</dbReference>
<dbReference type="InterPro" id="IPR010713">
    <property type="entry name" value="XET_C"/>
</dbReference>
<dbReference type="InterPro" id="IPR044791">
    <property type="entry name" value="Beta-glucanase/XTH"/>
</dbReference>
<dbReference type="GO" id="GO:0071555">
    <property type="term" value="P:cell wall organization"/>
    <property type="evidence" value="ECO:0007669"/>
    <property type="project" value="UniProtKB-KW"/>
</dbReference>
<dbReference type="PROSITE" id="PS51762">
    <property type="entry name" value="GH16_2"/>
    <property type="match status" value="1"/>
</dbReference>
<evidence type="ECO:0000256" key="6">
    <source>
        <dbReference type="RuleBase" id="RU361120"/>
    </source>
</evidence>
<evidence type="ECO:0000256" key="5">
    <source>
        <dbReference type="PIRSR" id="PIRSR005604-1"/>
    </source>
</evidence>
<dbReference type="OrthoDB" id="4781at2759"/>
<keyword evidence="6" id="KW-0961">Cell wall biogenesis/degradation</keyword>
<reference evidence="9" key="2">
    <citation type="submission" date="2025-08" db="UniProtKB">
        <authorList>
            <consortium name="RefSeq"/>
        </authorList>
    </citation>
    <scope>IDENTIFICATION</scope>
    <source>
        <tissue evidence="9">Young leaves</tissue>
    </source>
</reference>
<dbReference type="GO" id="GO:0010411">
    <property type="term" value="P:xyloglucan metabolic process"/>
    <property type="evidence" value="ECO:0007669"/>
    <property type="project" value="InterPro"/>
</dbReference>
<dbReference type="PANTHER" id="PTHR31062">
    <property type="entry name" value="XYLOGLUCAN ENDOTRANSGLUCOSYLASE/HYDROLASE PROTEIN 8-RELATED"/>
    <property type="match status" value="1"/>
</dbReference>
<keyword evidence="3" id="KW-1015">Disulfide bond</keyword>
<keyword evidence="6" id="KW-0052">Apoplast</keyword>
<keyword evidence="1 6" id="KW-0808">Transferase</keyword>
<feature type="domain" description="GH16" evidence="7">
    <location>
        <begin position="26"/>
        <end position="228"/>
    </location>
</feature>
<dbReference type="FunFam" id="2.60.120.200:FF:000025">
    <property type="entry name" value="Xyloglucan endotransglucosylase/hydrolase"/>
    <property type="match status" value="1"/>
</dbReference>
<organism evidence="8 9">
    <name type="scientific">Phoenix dactylifera</name>
    <name type="common">Date palm</name>
    <dbReference type="NCBI Taxonomy" id="42345"/>
    <lineage>
        <taxon>Eukaryota</taxon>
        <taxon>Viridiplantae</taxon>
        <taxon>Streptophyta</taxon>
        <taxon>Embryophyta</taxon>
        <taxon>Tracheophyta</taxon>
        <taxon>Spermatophyta</taxon>
        <taxon>Magnoliopsida</taxon>
        <taxon>Liliopsida</taxon>
        <taxon>Arecaceae</taxon>
        <taxon>Coryphoideae</taxon>
        <taxon>Phoeniceae</taxon>
        <taxon>Phoenix</taxon>
    </lineage>
</organism>